<feature type="signal peptide" evidence="2">
    <location>
        <begin position="1"/>
        <end position="26"/>
    </location>
</feature>
<dbReference type="AlphaFoldDB" id="A0A2S4VDH5"/>
<dbReference type="VEuPathDB" id="FungiDB:PSHT_06861"/>
<feature type="compositionally biased region" description="Basic and acidic residues" evidence="1">
    <location>
        <begin position="331"/>
        <end position="340"/>
    </location>
</feature>
<reference evidence="3" key="1">
    <citation type="submission" date="2017-12" db="EMBL/GenBank/DDBJ databases">
        <title>Gene loss provides genomic basis for host adaptation in cereal stripe rust fungi.</title>
        <authorList>
            <person name="Xia C."/>
        </authorList>
    </citation>
    <scope>NUCLEOTIDE SEQUENCE [LARGE SCALE GENOMIC DNA]</scope>
    <source>
        <strain evidence="3">93-210</strain>
    </source>
</reference>
<keyword evidence="4" id="KW-1185">Reference proteome</keyword>
<keyword evidence="2" id="KW-0732">Signal</keyword>
<feature type="compositionally biased region" description="Polar residues" evidence="1">
    <location>
        <begin position="361"/>
        <end position="370"/>
    </location>
</feature>
<gene>
    <name evidence="3" type="ORF">PSTT_08138</name>
</gene>
<comment type="caution">
    <text evidence="3">The sequence shown here is derived from an EMBL/GenBank/DDBJ whole genome shotgun (WGS) entry which is preliminary data.</text>
</comment>
<accession>A0A2S4VDH5</accession>
<feature type="chain" id="PRO_5015404359" evidence="2">
    <location>
        <begin position="27"/>
        <end position="380"/>
    </location>
</feature>
<dbReference type="Proteomes" id="UP000239156">
    <property type="component" value="Unassembled WGS sequence"/>
</dbReference>
<proteinExistence type="predicted"/>
<feature type="region of interest" description="Disordered" evidence="1">
    <location>
        <begin position="324"/>
        <end position="380"/>
    </location>
</feature>
<evidence type="ECO:0000313" key="4">
    <source>
        <dbReference type="Proteomes" id="UP000239156"/>
    </source>
</evidence>
<dbReference type="EMBL" id="PKSL01000073">
    <property type="protein sequence ID" value="POW07547.1"/>
    <property type="molecule type" value="Genomic_DNA"/>
</dbReference>
<organism evidence="3 4">
    <name type="scientific">Puccinia striiformis</name>
    <dbReference type="NCBI Taxonomy" id="27350"/>
    <lineage>
        <taxon>Eukaryota</taxon>
        <taxon>Fungi</taxon>
        <taxon>Dikarya</taxon>
        <taxon>Basidiomycota</taxon>
        <taxon>Pucciniomycotina</taxon>
        <taxon>Pucciniomycetes</taxon>
        <taxon>Pucciniales</taxon>
        <taxon>Pucciniaceae</taxon>
        <taxon>Puccinia</taxon>
    </lineage>
</organism>
<protein>
    <submittedName>
        <fullName evidence="3">Uncharacterized protein</fullName>
    </submittedName>
</protein>
<dbReference type="VEuPathDB" id="FungiDB:PSTT_08138"/>
<evidence type="ECO:0000256" key="2">
    <source>
        <dbReference type="SAM" id="SignalP"/>
    </source>
</evidence>
<sequence length="380" mass="42741">MPTNHPVQLLFVSLSVLSTLLQIISGKPPDYALINQSETQHAPVVKLLDHEKRSFINKFTRQTHFKLLRRSLSDRAEVAGPLHTSEDIVKMGGQDYTLIDQGKNEKSPVVKLLDHGKRTFINTFTRQTHFKLLRRSLSDRAEVAGPLHTSEDIVKLGGQDYTLIDQSKNEKSPVVKLLDHGKRTFINTFTRQTHFKLSRRSLSDRAEVAGPLHRSEDIVKMEGQDYALIDQSKQEKSPVVKLLDREKRSFINTFTRQTHFRLLRRGLSDGAGVEGSLIDQSRQENVSVVQFLDQEKRSLVSTFPGQQHSRLLRRNLGDMSKLLGVSSNAKDGGKRADKATKSKMLSSSGATEKQAVASRTRLASRSQTKVPTYVHDKGAN</sequence>
<name>A0A2S4VDH5_9BASI</name>
<evidence type="ECO:0000313" key="3">
    <source>
        <dbReference type="EMBL" id="POW07547.1"/>
    </source>
</evidence>
<evidence type="ECO:0000256" key="1">
    <source>
        <dbReference type="SAM" id="MobiDB-lite"/>
    </source>
</evidence>